<dbReference type="GO" id="GO:0003677">
    <property type="term" value="F:DNA binding"/>
    <property type="evidence" value="ECO:0007669"/>
    <property type="project" value="UniProtKB-UniRule"/>
</dbReference>
<keyword evidence="4 6" id="KW-0238">DNA-binding</keyword>
<dbReference type="InterPro" id="IPR014727">
    <property type="entry name" value="TopoI_cat_a/b-sub_euk"/>
</dbReference>
<proteinExistence type="inferred from homology"/>
<comment type="caution">
    <text evidence="10">The sequence shown here is derived from an EMBL/GenBank/DDBJ whole genome shotgun (WGS) entry which is preliminary data.</text>
</comment>
<feature type="region of interest" description="Disordered" evidence="8">
    <location>
        <begin position="96"/>
        <end position="117"/>
    </location>
</feature>
<evidence type="ECO:0000313" key="11">
    <source>
        <dbReference type="Proteomes" id="UP001202328"/>
    </source>
</evidence>
<dbReference type="AlphaFoldDB" id="A0AAD4T7G9"/>
<dbReference type="InterPro" id="IPR051062">
    <property type="entry name" value="Topoisomerase_IB"/>
</dbReference>
<feature type="compositionally biased region" description="Basic and acidic residues" evidence="8">
    <location>
        <begin position="7"/>
        <end position="28"/>
    </location>
</feature>
<dbReference type="InterPro" id="IPR001631">
    <property type="entry name" value="TopoI"/>
</dbReference>
<feature type="active site" description="O-(3'-phospho-DNA)-tyrosine intermediate" evidence="6">
    <location>
        <position position="654"/>
    </location>
</feature>
<dbReference type="GO" id="GO:0005730">
    <property type="term" value="C:nucleolus"/>
    <property type="evidence" value="ECO:0007669"/>
    <property type="project" value="TreeGrafter"/>
</dbReference>
<evidence type="ECO:0000256" key="2">
    <source>
        <dbReference type="ARBA" id="ARBA00006645"/>
    </source>
</evidence>
<dbReference type="InterPro" id="IPR018521">
    <property type="entry name" value="TopoIB_AS"/>
</dbReference>
<dbReference type="PRINTS" id="PR00416">
    <property type="entry name" value="EUTPISMRASEI"/>
</dbReference>
<reference evidence="10" key="1">
    <citation type="submission" date="2022-04" db="EMBL/GenBank/DDBJ databases">
        <title>A functionally conserved STORR gene fusion in Papaver species that diverged 16.8 million years ago.</title>
        <authorList>
            <person name="Catania T."/>
        </authorList>
    </citation>
    <scope>NUCLEOTIDE SEQUENCE</scope>
    <source>
        <strain evidence="10">S-188037</strain>
    </source>
</reference>
<dbReference type="InterPro" id="IPR014711">
    <property type="entry name" value="TopoI_cat_a-hlx-sub_euk"/>
</dbReference>
<keyword evidence="3 6" id="KW-0799">Topoisomerase</keyword>
<accession>A0AAD4T7G9</accession>
<dbReference type="InterPro" id="IPR013030">
    <property type="entry name" value="DNA_topo_DNA_db_N_dom2"/>
</dbReference>
<evidence type="ECO:0000256" key="8">
    <source>
        <dbReference type="SAM" id="MobiDB-lite"/>
    </source>
</evidence>
<dbReference type="FunFam" id="3.90.15.10:FF:000003">
    <property type="entry name" value="DNA topoisomerase I"/>
    <property type="match status" value="1"/>
</dbReference>
<dbReference type="SUPFAM" id="SSF56741">
    <property type="entry name" value="Eukaryotic DNA topoisomerase I, N-terminal DNA-binding fragment"/>
    <property type="match status" value="1"/>
</dbReference>
<comment type="function">
    <text evidence="7">Releases the supercoiling and torsional tension of DNA introduced during the DNA replication and transcription by transiently cleaving and rejoining one strand of the DNA duplex. Introduces a single-strand break via transesterification at the specific target site 5'-[CT]CCTTp site in duplex DNA. The scissile phosphodiester is attacked by the catalytic tyrosine of the enzyme, resulting in the formation of a DNA-(3'-phosphotyrosyl)-enzyme intermediate and the expulsion of a 5'-OH DNA strand. The free DNA strand then undergoes passage around the unbroken strand thus removing DNA supercoils. Finally, in the religation step, the DNA 5'-OH attacks the covalent intermediate to expel the active-site tyrosine and restore the DNA phosphodiester backbone.</text>
</comment>
<evidence type="ECO:0000256" key="1">
    <source>
        <dbReference type="ARBA" id="ARBA00000213"/>
    </source>
</evidence>
<dbReference type="Proteomes" id="UP001202328">
    <property type="component" value="Unassembled WGS sequence"/>
</dbReference>
<evidence type="ECO:0000256" key="4">
    <source>
        <dbReference type="ARBA" id="ARBA00023125"/>
    </source>
</evidence>
<evidence type="ECO:0000259" key="9">
    <source>
        <dbReference type="SMART" id="SM00435"/>
    </source>
</evidence>
<dbReference type="Pfam" id="PF01028">
    <property type="entry name" value="Topoisom_I"/>
    <property type="match status" value="1"/>
</dbReference>
<feature type="compositionally biased region" description="Acidic residues" evidence="8">
    <location>
        <begin position="145"/>
        <end position="168"/>
    </location>
</feature>
<dbReference type="GO" id="GO:0005694">
    <property type="term" value="C:chromosome"/>
    <property type="evidence" value="ECO:0007669"/>
    <property type="project" value="InterPro"/>
</dbReference>
<dbReference type="PANTHER" id="PTHR10290:SF23">
    <property type="entry name" value="DNA TOPOISOMERASE 1 BETA"/>
    <property type="match status" value="1"/>
</dbReference>
<dbReference type="GO" id="GO:0006260">
    <property type="term" value="P:DNA replication"/>
    <property type="evidence" value="ECO:0007669"/>
    <property type="project" value="TreeGrafter"/>
</dbReference>
<dbReference type="GO" id="GO:0003917">
    <property type="term" value="F:DNA topoisomerase type I (single strand cut, ATP-independent) activity"/>
    <property type="evidence" value="ECO:0007669"/>
    <property type="project" value="UniProtKB-UniRule"/>
</dbReference>
<dbReference type="InterPro" id="IPR036202">
    <property type="entry name" value="TopoI_DNA-bd_euk_N_sf"/>
</dbReference>
<dbReference type="InterPro" id="IPR011010">
    <property type="entry name" value="DNA_brk_join_enz"/>
</dbReference>
<feature type="compositionally biased region" description="Low complexity" evidence="8">
    <location>
        <begin position="189"/>
        <end position="200"/>
    </location>
</feature>
<dbReference type="GO" id="GO:0006265">
    <property type="term" value="P:DNA topological change"/>
    <property type="evidence" value="ECO:0007669"/>
    <property type="project" value="UniProtKB-UniRule"/>
</dbReference>
<name>A0AAD4T7G9_9MAGN</name>
<dbReference type="FunFam" id="1.10.132.10:FF:000002">
    <property type="entry name" value="DNA topoisomerase I"/>
    <property type="match status" value="1"/>
</dbReference>
<dbReference type="InterPro" id="IPR013500">
    <property type="entry name" value="TopoI_cat_euk"/>
</dbReference>
<feature type="domain" description="DNA topoisomerase I eukaryotic-type" evidence="9">
    <location>
        <begin position="293"/>
        <end position="668"/>
    </location>
</feature>
<dbReference type="PANTHER" id="PTHR10290">
    <property type="entry name" value="DNA TOPOISOMERASE I"/>
    <property type="match status" value="1"/>
</dbReference>
<dbReference type="EMBL" id="JAJJMB010004873">
    <property type="protein sequence ID" value="KAI3941460.1"/>
    <property type="molecule type" value="Genomic_DNA"/>
</dbReference>
<dbReference type="InterPro" id="IPR008336">
    <property type="entry name" value="TopoI_DNA-bd_euk"/>
</dbReference>
<evidence type="ECO:0000256" key="3">
    <source>
        <dbReference type="ARBA" id="ARBA00023029"/>
    </source>
</evidence>
<comment type="similarity">
    <text evidence="2 6 7">Belongs to the type IB topoisomerase family.</text>
</comment>
<dbReference type="PROSITE" id="PS00176">
    <property type="entry name" value="TOPO_IB_1"/>
    <property type="match status" value="1"/>
</dbReference>
<keyword evidence="5 6" id="KW-0413">Isomerase</keyword>
<gene>
    <name evidence="10" type="ORF">MKW98_022467</name>
</gene>
<sequence length="720" mass="81884">MVAAKPKCPDEPRVCKTKKNKELKSVDKSKKLAQQSLEVKKIIKKKHLISKISENQDYDDAMDKINLSSLYNLGGGSSVKNLSSDSKKENQVNLQDGFVEKENKPSHKSALNKRNLANEIEVSVQSAVKKPKLMDECVSSKAEEVVEEEEEESEEHEEGCEGDEEDNIPLDKRRKKLLTTSSIDKSKSTVKQKSTTSASSFEKTNGKKWSTFAHKGGIFPPPYKPHGVATMFAVMKDTHYAMESEFIKNFMNDRKEKKILKEEKLKQEEKYMWAVVDGKKEQDGNFRIEPPGLFRGRGDHPKVGKLKKRIYPKDITINIGKGESIPECPIPGERWKEVKHDNSVAWLACWQDPINPKEVKYVSLGTCSSLKCQSDKEKYEKARLLKDYIVGIRENYRKDFTNKDLTKQQIAVAAYLIDMLALRAGNEKDADEADTVGCCTLKVENVTLVPQTNKIEIKFLGKDSIQYENTVEVEPLAYEAIKKFKKGKNDSEDLFDKLNTNKLNAHLKELMPGLTAEVFRTYNASITLDNMLNSATKGGNLGEKIGVYERANKQVAELCNHQRTESKTHPVQMLKLNEKIVALKNVLDGLEKDLGKVRKGKPQLIKDADGKPKKILTPEKKMDQTTKKIEKMEQTMKKKEELKNVALGTSKTNYLDPRISVAWCKRHEVPIEKIYQWTLLAKFAWAMDVDPGFRFNLLDFGNNRRVYILATFAYSLAFIN</sequence>
<evidence type="ECO:0000256" key="5">
    <source>
        <dbReference type="ARBA" id="ARBA00023235"/>
    </source>
</evidence>
<evidence type="ECO:0000313" key="10">
    <source>
        <dbReference type="EMBL" id="KAI3941460.1"/>
    </source>
</evidence>
<dbReference type="SMART" id="SM00435">
    <property type="entry name" value="TOPEUc"/>
    <property type="match status" value="1"/>
</dbReference>
<dbReference type="Gene3D" id="2.170.11.10">
    <property type="entry name" value="DNA Topoisomerase I, domain 2"/>
    <property type="match status" value="1"/>
</dbReference>
<dbReference type="SUPFAM" id="SSF56349">
    <property type="entry name" value="DNA breaking-rejoining enzymes"/>
    <property type="match status" value="1"/>
</dbReference>
<dbReference type="CDD" id="cd00659">
    <property type="entry name" value="Topo_IB_C"/>
    <property type="match status" value="1"/>
</dbReference>
<dbReference type="PROSITE" id="PS52038">
    <property type="entry name" value="TOPO_IB_2"/>
    <property type="match status" value="1"/>
</dbReference>
<comment type="catalytic activity">
    <reaction evidence="1 6 7">
        <text>ATP-independent breakage of single-stranded DNA, followed by passage and rejoining.</text>
        <dbReference type="EC" id="5.6.2.1"/>
    </reaction>
</comment>
<dbReference type="GO" id="GO:0007059">
    <property type="term" value="P:chromosome segregation"/>
    <property type="evidence" value="ECO:0007669"/>
    <property type="project" value="TreeGrafter"/>
</dbReference>
<organism evidence="10 11">
    <name type="scientific">Papaver atlanticum</name>
    <dbReference type="NCBI Taxonomy" id="357466"/>
    <lineage>
        <taxon>Eukaryota</taxon>
        <taxon>Viridiplantae</taxon>
        <taxon>Streptophyta</taxon>
        <taxon>Embryophyta</taxon>
        <taxon>Tracheophyta</taxon>
        <taxon>Spermatophyta</taxon>
        <taxon>Magnoliopsida</taxon>
        <taxon>Ranunculales</taxon>
        <taxon>Papaveraceae</taxon>
        <taxon>Papaveroideae</taxon>
        <taxon>Papaver</taxon>
    </lineage>
</organism>
<dbReference type="Gene3D" id="1.10.132.10">
    <property type="match status" value="1"/>
</dbReference>
<protein>
    <recommendedName>
        <fullName evidence="7">DNA topoisomerase I</fullName>
        <ecNumber evidence="7">5.6.2.1</ecNumber>
    </recommendedName>
    <alternativeName>
        <fullName evidence="7">DNA topoisomerase 1</fullName>
    </alternativeName>
</protein>
<dbReference type="EC" id="5.6.2.1" evidence="7"/>
<evidence type="ECO:0000256" key="6">
    <source>
        <dbReference type="PROSITE-ProRule" id="PRU01382"/>
    </source>
</evidence>
<dbReference type="InterPro" id="IPR025834">
    <property type="entry name" value="TopoI_C_dom"/>
</dbReference>
<feature type="region of interest" description="Disordered" evidence="8">
    <location>
        <begin position="139"/>
        <end position="204"/>
    </location>
</feature>
<evidence type="ECO:0000256" key="7">
    <source>
        <dbReference type="RuleBase" id="RU365101"/>
    </source>
</evidence>
<dbReference type="Gene3D" id="3.90.15.10">
    <property type="entry name" value="Topoisomerase I, Chain A, domain 3"/>
    <property type="match status" value="1"/>
</dbReference>
<dbReference type="InterPro" id="IPR013499">
    <property type="entry name" value="TopoI_euk"/>
</dbReference>
<keyword evidence="11" id="KW-1185">Reference proteome</keyword>
<dbReference type="Pfam" id="PF02919">
    <property type="entry name" value="Topoisom_I_N"/>
    <property type="match status" value="1"/>
</dbReference>
<dbReference type="Pfam" id="PF14370">
    <property type="entry name" value="Topo_C_assoc"/>
    <property type="match status" value="1"/>
</dbReference>
<feature type="region of interest" description="Disordered" evidence="8">
    <location>
        <begin position="1"/>
        <end position="28"/>
    </location>
</feature>